<feature type="compositionally biased region" description="Polar residues" evidence="6">
    <location>
        <begin position="8"/>
        <end position="23"/>
    </location>
</feature>
<feature type="domain" description="CDC20/Fizzy WD40" evidence="7">
    <location>
        <begin position="242"/>
        <end position="550"/>
    </location>
</feature>
<feature type="region of interest" description="Disordered" evidence="6">
    <location>
        <begin position="289"/>
        <end position="310"/>
    </location>
</feature>
<dbReference type="PROSITE" id="PS50082">
    <property type="entry name" value="WD_REPEATS_2"/>
    <property type="match status" value="4"/>
</dbReference>
<dbReference type="PANTHER" id="PTHR19918">
    <property type="entry name" value="CELL DIVISION CYCLE 20 CDC20 FIZZY -RELATED"/>
    <property type="match status" value="1"/>
</dbReference>
<dbReference type="OrthoDB" id="10263272at2759"/>
<dbReference type="PROSITE" id="PS50294">
    <property type="entry name" value="WD_REPEATS_REGION"/>
    <property type="match status" value="2"/>
</dbReference>
<dbReference type="PANTHER" id="PTHR19918:SF1">
    <property type="entry name" value="FIZZY-RELATED PROTEIN HOMOLOG"/>
    <property type="match status" value="1"/>
</dbReference>
<comment type="similarity">
    <text evidence="1">Belongs to the WD repeat CDC20/Fizzy family.</text>
</comment>
<dbReference type="InterPro" id="IPR033010">
    <property type="entry name" value="Cdc20/Fizzy"/>
</dbReference>
<feature type="region of interest" description="Disordered" evidence="6">
    <location>
        <begin position="135"/>
        <end position="170"/>
    </location>
</feature>
<evidence type="ECO:0000259" key="7">
    <source>
        <dbReference type="Pfam" id="PF24807"/>
    </source>
</evidence>
<dbReference type="SMART" id="SM00320">
    <property type="entry name" value="WD40"/>
    <property type="match status" value="7"/>
</dbReference>
<keyword evidence="4" id="KW-0131">Cell cycle</keyword>
<dbReference type="InterPro" id="IPR019775">
    <property type="entry name" value="WD40_repeat_CS"/>
</dbReference>
<evidence type="ECO:0000313" key="9">
    <source>
        <dbReference type="Proteomes" id="UP000092716"/>
    </source>
</evidence>
<keyword evidence="3" id="KW-0677">Repeat</keyword>
<feature type="repeat" description="WD" evidence="5">
    <location>
        <begin position="306"/>
        <end position="347"/>
    </location>
</feature>
<reference evidence="9" key="1">
    <citation type="submission" date="2016-06" db="EMBL/GenBank/DDBJ databases">
        <title>First high quality genome sequence of Plasmodium coatneyi using continuous long reads from single molecule, real-time sequencing.</title>
        <authorList>
            <person name="Chien J.-T."/>
            <person name="Pakala S.B."/>
            <person name="Geraldo J.A."/>
            <person name="Lapp S.A."/>
            <person name="Barnwell J.W."/>
            <person name="Kissinger J.C."/>
            <person name="Galinski M.R."/>
            <person name="Humphrey J.C."/>
        </authorList>
    </citation>
    <scope>NUCLEOTIDE SEQUENCE [LARGE SCALE GENOMIC DNA]</scope>
    <source>
        <strain evidence="9">Hackeri</strain>
    </source>
</reference>
<dbReference type="EMBL" id="CP016244">
    <property type="protein sequence ID" value="ANQ06997.1"/>
    <property type="molecule type" value="Genomic_DNA"/>
</dbReference>
<evidence type="ECO:0000256" key="5">
    <source>
        <dbReference type="PROSITE-ProRule" id="PRU00221"/>
    </source>
</evidence>
<accession>A0A1B1DWM1</accession>
<protein>
    <recommendedName>
        <fullName evidence="7">CDC20/Fizzy WD40 domain-containing protein</fullName>
    </recommendedName>
</protein>
<dbReference type="GeneID" id="30908164"/>
<dbReference type="KEGG" id="pcot:PCOAH_00014380"/>
<dbReference type="GO" id="GO:0010997">
    <property type="term" value="F:anaphase-promoting complex binding"/>
    <property type="evidence" value="ECO:0007669"/>
    <property type="project" value="InterPro"/>
</dbReference>
<dbReference type="InterPro" id="IPR001680">
    <property type="entry name" value="WD40_rpt"/>
</dbReference>
<feature type="compositionally biased region" description="Basic and acidic residues" evidence="6">
    <location>
        <begin position="136"/>
        <end position="146"/>
    </location>
</feature>
<dbReference type="InterPro" id="IPR036322">
    <property type="entry name" value="WD40_repeat_dom_sf"/>
</dbReference>
<sequence length="605" mass="68704">MEDWSDGDSASDSQWSDSLTGDSLSGAPLGDGYPSTWKSIRIKKGEEFKIPLSLHPSRLLSNLGGKFSTSRRDAERSIFKYVWMSEDELGGESTEEGEEEGQYKYVYQTRFSRHSVVRANVDEYSIRRTVLPVRGGRSDKKNRIGDDPPNGTKLHGRKITRELNPQTGRTSQLGIQAEEERGNILLENAWRDIKLEEGDPFGRTPFGGDPLRSDPYLCYPLQLCSRDEKQRRRISKEPYKVLSAPNLVDDFYLNLVDWSRQNVIAVGLHDKLCVWNENTSRGEEVFTLKRKKKKKKEKKKKNTQKDKKNKKSITSLRWNFFGNHLAVGLSNGVVQIWDLEKEVKVRKYRNHKRRVGSLAWYYDTLTTGSKDNKIVCSDIRCKDSSYAQLISHSSEVCGLQWNYKTKQLASGSNDNSVYIWDCRKRIPLFQLTKHTAAVKAISWSPHKYNLLATGGGSADKKIFFWDTSTGECLHELHTSSQVSNIFWNKHAEEFVSTHSYSLGQVILWKYPRLKKVSALSGHALRVLYGALSPDGESIVTGSPDETLRLWRVFPSGGSNSAIINGAGNCVESCLGNRLGNPNNSHRLAYHPPCQFPFSNCYEQVR</sequence>
<name>A0A1B1DWM1_9APIC</name>
<dbReference type="Proteomes" id="UP000092716">
    <property type="component" value="Chromosome 6"/>
</dbReference>
<feature type="region of interest" description="Disordered" evidence="6">
    <location>
        <begin position="1"/>
        <end position="35"/>
    </location>
</feature>
<dbReference type="Pfam" id="PF24807">
    <property type="entry name" value="WD40_CDC20-Fz"/>
    <property type="match status" value="1"/>
</dbReference>
<dbReference type="VEuPathDB" id="PlasmoDB:PCOAH_00014380"/>
<evidence type="ECO:0000256" key="1">
    <source>
        <dbReference type="ARBA" id="ARBA00006445"/>
    </source>
</evidence>
<evidence type="ECO:0000256" key="2">
    <source>
        <dbReference type="ARBA" id="ARBA00022574"/>
    </source>
</evidence>
<feature type="repeat" description="WD" evidence="5">
    <location>
        <begin position="389"/>
        <end position="421"/>
    </location>
</feature>
<organism evidence="8 9">
    <name type="scientific">Plasmodium coatneyi</name>
    <dbReference type="NCBI Taxonomy" id="208452"/>
    <lineage>
        <taxon>Eukaryota</taxon>
        <taxon>Sar</taxon>
        <taxon>Alveolata</taxon>
        <taxon>Apicomplexa</taxon>
        <taxon>Aconoidasida</taxon>
        <taxon>Haemosporida</taxon>
        <taxon>Plasmodiidae</taxon>
        <taxon>Plasmodium</taxon>
    </lineage>
</organism>
<feature type="repeat" description="WD" evidence="5">
    <location>
        <begin position="519"/>
        <end position="552"/>
    </location>
</feature>
<dbReference type="SUPFAM" id="SSF50978">
    <property type="entry name" value="WD40 repeat-like"/>
    <property type="match status" value="1"/>
</dbReference>
<dbReference type="PROSITE" id="PS00678">
    <property type="entry name" value="WD_REPEATS_1"/>
    <property type="match status" value="1"/>
</dbReference>
<dbReference type="GO" id="GO:1990757">
    <property type="term" value="F:ubiquitin ligase activator activity"/>
    <property type="evidence" value="ECO:0007669"/>
    <property type="project" value="TreeGrafter"/>
</dbReference>
<dbReference type="RefSeq" id="XP_019913692.1">
    <property type="nucleotide sequence ID" value="XM_020058247.1"/>
</dbReference>
<dbReference type="Gene3D" id="2.130.10.10">
    <property type="entry name" value="YVTN repeat-like/Quinoprotein amine dehydrogenase"/>
    <property type="match status" value="1"/>
</dbReference>
<dbReference type="AlphaFoldDB" id="A0A1B1DWM1"/>
<evidence type="ECO:0000256" key="4">
    <source>
        <dbReference type="ARBA" id="ARBA00023306"/>
    </source>
</evidence>
<evidence type="ECO:0000313" key="8">
    <source>
        <dbReference type="EMBL" id="ANQ06997.1"/>
    </source>
</evidence>
<evidence type="ECO:0000256" key="3">
    <source>
        <dbReference type="ARBA" id="ARBA00022737"/>
    </source>
</evidence>
<dbReference type="InterPro" id="IPR015943">
    <property type="entry name" value="WD40/YVTN_repeat-like_dom_sf"/>
</dbReference>
<proteinExistence type="inferred from homology"/>
<dbReference type="GO" id="GO:1905786">
    <property type="term" value="P:positive regulation of anaphase-promoting complex-dependent catabolic process"/>
    <property type="evidence" value="ECO:0007669"/>
    <property type="project" value="TreeGrafter"/>
</dbReference>
<keyword evidence="9" id="KW-1185">Reference proteome</keyword>
<dbReference type="GO" id="GO:0031145">
    <property type="term" value="P:anaphase-promoting complex-dependent catabolic process"/>
    <property type="evidence" value="ECO:0007669"/>
    <property type="project" value="TreeGrafter"/>
</dbReference>
<evidence type="ECO:0000256" key="6">
    <source>
        <dbReference type="SAM" id="MobiDB-lite"/>
    </source>
</evidence>
<feature type="repeat" description="WD" evidence="5">
    <location>
        <begin position="431"/>
        <end position="475"/>
    </location>
</feature>
<gene>
    <name evidence="8" type="ORF">PCOAH_00014380</name>
</gene>
<dbReference type="InterPro" id="IPR056150">
    <property type="entry name" value="WD40_CDC20-Fz"/>
</dbReference>
<keyword evidence="2 5" id="KW-0853">WD repeat</keyword>
<dbReference type="GO" id="GO:0005680">
    <property type="term" value="C:anaphase-promoting complex"/>
    <property type="evidence" value="ECO:0007669"/>
    <property type="project" value="TreeGrafter"/>
</dbReference>